<dbReference type="InterPro" id="IPR005225">
    <property type="entry name" value="Small_GTP-bd"/>
</dbReference>
<dbReference type="Proteomes" id="UP000076078">
    <property type="component" value="Unassembled WGS sequence"/>
</dbReference>
<dbReference type="AlphaFoldDB" id="A0A151ZD90"/>
<gene>
    <name evidence="11" type="ORF">DLAC_07145</name>
</gene>
<dbReference type="GO" id="GO:0005794">
    <property type="term" value="C:Golgi apparatus"/>
    <property type="evidence" value="ECO:0007669"/>
    <property type="project" value="UniProtKB-SubCell"/>
</dbReference>
<dbReference type="OMA" id="LWRILNI"/>
<evidence type="ECO:0000256" key="4">
    <source>
        <dbReference type="ARBA" id="ARBA00022892"/>
    </source>
</evidence>
<dbReference type="SUPFAM" id="SSF52540">
    <property type="entry name" value="P-loop containing nucleoside triphosphate hydrolases"/>
    <property type="match status" value="1"/>
</dbReference>
<feature type="binding site" evidence="10">
    <location>
        <position position="31"/>
    </location>
    <ligand>
        <name>Mg(2+)</name>
        <dbReference type="ChEBI" id="CHEBI:18420"/>
    </ligand>
</feature>
<dbReference type="InterPro" id="IPR006689">
    <property type="entry name" value="Small_GTPase_ARF/SAR"/>
</dbReference>
<feature type="binding site" evidence="10">
    <location>
        <position position="48"/>
    </location>
    <ligand>
        <name>Mg(2+)</name>
        <dbReference type="ChEBI" id="CHEBI:18420"/>
    </ligand>
</feature>
<reference evidence="11 12" key="1">
    <citation type="submission" date="2015-12" db="EMBL/GenBank/DDBJ databases">
        <title>Dictyostelia acquired genes for synthesis and detection of signals that induce cell-type specialization by lateral gene transfer from prokaryotes.</title>
        <authorList>
            <person name="Gloeckner G."/>
            <person name="Schaap P."/>
        </authorList>
    </citation>
    <scope>NUCLEOTIDE SEQUENCE [LARGE SCALE GENOMIC DNA]</scope>
    <source>
        <strain evidence="11 12">TK</strain>
    </source>
</reference>
<evidence type="ECO:0000313" key="12">
    <source>
        <dbReference type="Proteomes" id="UP000076078"/>
    </source>
</evidence>
<dbReference type="InterPro" id="IPR024156">
    <property type="entry name" value="Small_GTPase_ARF"/>
</dbReference>
<dbReference type="SMART" id="SM00177">
    <property type="entry name" value="ARF"/>
    <property type="match status" value="1"/>
</dbReference>
<dbReference type="SMART" id="SM00175">
    <property type="entry name" value="RAB"/>
    <property type="match status" value="1"/>
</dbReference>
<evidence type="ECO:0000256" key="6">
    <source>
        <dbReference type="ARBA" id="ARBA00023034"/>
    </source>
</evidence>
<dbReference type="GO" id="GO:0046872">
    <property type="term" value="F:metal ion binding"/>
    <property type="evidence" value="ECO:0007669"/>
    <property type="project" value="UniProtKB-KW"/>
</dbReference>
<dbReference type="GO" id="GO:0015031">
    <property type="term" value="P:protein transport"/>
    <property type="evidence" value="ECO:0007669"/>
    <property type="project" value="UniProtKB-KW"/>
</dbReference>
<dbReference type="PROSITE" id="PS51417">
    <property type="entry name" value="ARF"/>
    <property type="match status" value="1"/>
</dbReference>
<dbReference type="InterPro" id="IPR027417">
    <property type="entry name" value="P-loop_NTPase"/>
</dbReference>
<evidence type="ECO:0000313" key="11">
    <source>
        <dbReference type="EMBL" id="KYQ91910.1"/>
    </source>
</evidence>
<name>A0A151ZD90_TIELA</name>
<dbReference type="PRINTS" id="PR00328">
    <property type="entry name" value="SAR1GTPBP"/>
</dbReference>
<dbReference type="FunFam" id="3.40.50.300:FF:000412">
    <property type="entry name" value="ADP-ribosylation factor 1"/>
    <property type="match status" value="1"/>
</dbReference>
<dbReference type="SMART" id="SM00178">
    <property type="entry name" value="SAR"/>
    <property type="match status" value="1"/>
</dbReference>
<keyword evidence="6" id="KW-0333">Golgi apparatus</keyword>
<dbReference type="OrthoDB" id="15652at2759"/>
<evidence type="ECO:0000256" key="2">
    <source>
        <dbReference type="ARBA" id="ARBA00010290"/>
    </source>
</evidence>
<keyword evidence="5" id="KW-0653">Protein transport</keyword>
<comment type="subcellular location">
    <subcellularLocation>
        <location evidence="1">Golgi apparatus</location>
    </subcellularLocation>
</comment>
<evidence type="ECO:0000256" key="10">
    <source>
        <dbReference type="PIRSR" id="PIRSR606689-2"/>
    </source>
</evidence>
<feature type="binding site" evidence="9">
    <location>
        <begin position="24"/>
        <end position="31"/>
    </location>
    <ligand>
        <name>GTP</name>
        <dbReference type="ChEBI" id="CHEBI:37565"/>
    </ligand>
</feature>
<comment type="caution">
    <text evidence="11">The sequence shown here is derived from an EMBL/GenBank/DDBJ whole genome shotgun (WGS) entry which is preliminary data.</text>
</comment>
<dbReference type="InParanoid" id="A0A151ZD90"/>
<protein>
    <submittedName>
        <fullName evidence="11">Rab GTPase</fullName>
    </submittedName>
</protein>
<evidence type="ECO:0000256" key="1">
    <source>
        <dbReference type="ARBA" id="ARBA00004555"/>
    </source>
</evidence>
<keyword evidence="12" id="KW-1185">Reference proteome</keyword>
<dbReference type="GO" id="GO:0003924">
    <property type="term" value="F:GTPase activity"/>
    <property type="evidence" value="ECO:0007669"/>
    <property type="project" value="InterPro"/>
</dbReference>
<evidence type="ECO:0000256" key="3">
    <source>
        <dbReference type="ARBA" id="ARBA00022741"/>
    </source>
</evidence>
<sequence>MGNLLSNIYQLFDAKKQYRILMIGLDNAGKTSILYRMKLGENITTLPTIGFNVETVSYKSNLNFTVWDVGGQDKIRVLWRHYFQNSSAIIFVVDSADRERIMEVKKEIDSLMYEDSLRGAPLLILANKQDIPTSLTIAEISEQLNLYSIKDRKWFIQSTSAINGQGIYEGFEFLSKTLNSK</sequence>
<feature type="binding site" evidence="9">
    <location>
        <begin position="127"/>
        <end position="130"/>
    </location>
    <ligand>
        <name>GTP</name>
        <dbReference type="ChEBI" id="CHEBI:37565"/>
    </ligand>
</feature>
<keyword evidence="10" id="KW-0460">Magnesium</keyword>
<keyword evidence="5" id="KW-0813">Transport</keyword>
<dbReference type="Gene3D" id="3.40.50.300">
    <property type="entry name" value="P-loop containing nucleotide triphosphate hydrolases"/>
    <property type="match status" value="1"/>
</dbReference>
<dbReference type="FunCoup" id="A0A151ZD90">
    <property type="interactions" value="73"/>
</dbReference>
<evidence type="ECO:0000256" key="9">
    <source>
        <dbReference type="PIRSR" id="PIRSR606689-1"/>
    </source>
</evidence>
<keyword evidence="10" id="KW-0479">Metal-binding</keyword>
<dbReference type="PANTHER" id="PTHR11711">
    <property type="entry name" value="ADP RIBOSYLATION FACTOR-RELATED"/>
    <property type="match status" value="1"/>
</dbReference>
<dbReference type="GO" id="GO:0016192">
    <property type="term" value="P:vesicle-mediated transport"/>
    <property type="evidence" value="ECO:0007669"/>
    <property type="project" value="UniProtKB-KW"/>
</dbReference>
<feature type="binding site" evidence="9">
    <location>
        <position position="71"/>
    </location>
    <ligand>
        <name>GTP</name>
        <dbReference type="ChEBI" id="CHEBI:37565"/>
    </ligand>
</feature>
<dbReference type="GO" id="GO:0030010">
    <property type="term" value="P:establishment of cell polarity"/>
    <property type="evidence" value="ECO:0007669"/>
    <property type="project" value="UniProtKB-ARBA"/>
</dbReference>
<evidence type="ECO:0000256" key="5">
    <source>
        <dbReference type="ARBA" id="ARBA00022927"/>
    </source>
</evidence>
<keyword evidence="4" id="KW-0931">ER-Golgi transport</keyword>
<dbReference type="PROSITE" id="PS51419">
    <property type="entry name" value="RAB"/>
    <property type="match status" value="1"/>
</dbReference>
<dbReference type="GO" id="GO:0005525">
    <property type="term" value="F:GTP binding"/>
    <property type="evidence" value="ECO:0007669"/>
    <property type="project" value="UniProtKB-KW"/>
</dbReference>
<evidence type="ECO:0000256" key="8">
    <source>
        <dbReference type="ARBA" id="ARBA00059050"/>
    </source>
</evidence>
<evidence type="ECO:0000256" key="7">
    <source>
        <dbReference type="ARBA" id="ARBA00023134"/>
    </source>
</evidence>
<dbReference type="Pfam" id="PF00025">
    <property type="entry name" value="Arf"/>
    <property type="match status" value="1"/>
</dbReference>
<dbReference type="PROSITE" id="PS51422">
    <property type="entry name" value="SAR1"/>
    <property type="match status" value="1"/>
</dbReference>
<proteinExistence type="inferred from homology"/>
<keyword evidence="3 9" id="KW-0547">Nucleotide-binding</keyword>
<dbReference type="EMBL" id="LODT01000032">
    <property type="protein sequence ID" value="KYQ91910.1"/>
    <property type="molecule type" value="Genomic_DNA"/>
</dbReference>
<dbReference type="STRING" id="361077.A0A151ZD90"/>
<dbReference type="NCBIfam" id="TIGR00231">
    <property type="entry name" value="small_GTP"/>
    <property type="match status" value="1"/>
</dbReference>
<comment type="similarity">
    <text evidence="2">Belongs to the small GTPase superfamily. Arf family.</text>
</comment>
<keyword evidence="7 9" id="KW-0342">GTP-binding</keyword>
<dbReference type="CDD" id="cd00878">
    <property type="entry name" value="Arf_Arl"/>
    <property type="match status" value="1"/>
</dbReference>
<accession>A0A151ZD90</accession>
<organism evidence="11 12">
    <name type="scientific">Tieghemostelium lacteum</name>
    <name type="common">Slime mold</name>
    <name type="synonym">Dictyostelium lacteum</name>
    <dbReference type="NCBI Taxonomy" id="361077"/>
    <lineage>
        <taxon>Eukaryota</taxon>
        <taxon>Amoebozoa</taxon>
        <taxon>Evosea</taxon>
        <taxon>Eumycetozoa</taxon>
        <taxon>Dictyostelia</taxon>
        <taxon>Dictyosteliales</taxon>
        <taxon>Raperosteliaceae</taxon>
        <taxon>Tieghemostelium</taxon>
    </lineage>
</organism>
<comment type="function">
    <text evidence="8">GTP-binding protein that may be involved in protein trafficking. May modulate vesicle budding and uncoating within the Golgi apparatus.</text>
</comment>